<reference evidence="2" key="1">
    <citation type="journal article" date="2020" name="Nature">
        <title>Giant virus diversity and host interactions through global metagenomics.</title>
        <authorList>
            <person name="Schulz F."/>
            <person name="Roux S."/>
            <person name="Paez-Espino D."/>
            <person name="Jungbluth S."/>
            <person name="Walsh D.A."/>
            <person name="Denef V.J."/>
            <person name="McMahon K.D."/>
            <person name="Konstantinidis K.T."/>
            <person name="Eloe-Fadrosh E.A."/>
            <person name="Kyrpides N.C."/>
            <person name="Woyke T."/>
        </authorList>
    </citation>
    <scope>NUCLEOTIDE SEQUENCE</scope>
    <source>
        <strain evidence="2">GVMAG-M-3300025860-25</strain>
    </source>
</reference>
<protein>
    <submittedName>
        <fullName evidence="2">Uncharacterized protein</fullName>
    </submittedName>
</protein>
<organism evidence="2">
    <name type="scientific">viral metagenome</name>
    <dbReference type="NCBI Taxonomy" id="1070528"/>
    <lineage>
        <taxon>unclassified sequences</taxon>
        <taxon>metagenomes</taxon>
        <taxon>organismal metagenomes</taxon>
    </lineage>
</organism>
<dbReference type="EMBL" id="MN740335">
    <property type="protein sequence ID" value="QHU01062.1"/>
    <property type="molecule type" value="Genomic_DNA"/>
</dbReference>
<feature type="transmembrane region" description="Helical" evidence="1">
    <location>
        <begin position="6"/>
        <end position="23"/>
    </location>
</feature>
<proteinExistence type="predicted"/>
<keyword evidence="1" id="KW-0472">Membrane</keyword>
<keyword evidence="1" id="KW-1133">Transmembrane helix</keyword>
<keyword evidence="1" id="KW-0812">Transmembrane</keyword>
<sequence>METETILISIFMPILLGPLYVYLKELWDRYNSHNYEVKKNYYNEKINIVKNKLSLFYWPIYIKLCCLYHLNYNIIDEKDLEATEIENIELSETQSDTPNEEELELRQRIKRKYKKIKCDDTDCNNMVNHHDTYKYCYNCRIKMIQNGIPKRKLKKKIKKKSNEHITINISNDLEWENSTSESDGDKYNLKFIENTSDSSMSDITGDGIGVVKDLPKKIIELDKILIDNLDETILELYLDIKEIILSNIAIGQPRSKLGRELTKFIRFVEMEKIVFNSNKIKQNNFFKSNKFGVVNNIKKLLEIIEIDLFVLQREYNKMIKEYY</sequence>
<dbReference type="AlphaFoldDB" id="A0A6C0J606"/>
<name>A0A6C0J606_9ZZZZ</name>
<evidence type="ECO:0000313" key="2">
    <source>
        <dbReference type="EMBL" id="QHU01062.1"/>
    </source>
</evidence>
<evidence type="ECO:0000256" key="1">
    <source>
        <dbReference type="SAM" id="Phobius"/>
    </source>
</evidence>
<accession>A0A6C0J606</accession>